<organism evidence="8 9">
    <name type="scientific">Marivibrio halodurans</name>
    <dbReference type="NCBI Taxonomy" id="2039722"/>
    <lineage>
        <taxon>Bacteria</taxon>
        <taxon>Pseudomonadati</taxon>
        <taxon>Pseudomonadota</taxon>
        <taxon>Alphaproteobacteria</taxon>
        <taxon>Rhodospirillales</taxon>
        <taxon>Rhodospirillaceae</taxon>
        <taxon>Marivibrio</taxon>
    </lineage>
</organism>
<dbReference type="PANTHER" id="PTHR43133:SF62">
    <property type="entry name" value="RNA POLYMERASE SIGMA FACTOR SIGZ"/>
    <property type="match status" value="1"/>
</dbReference>
<dbReference type="Pfam" id="PF04542">
    <property type="entry name" value="Sigma70_r2"/>
    <property type="match status" value="1"/>
</dbReference>
<dbReference type="SUPFAM" id="SSF88946">
    <property type="entry name" value="Sigma2 domain of RNA polymerase sigma factors"/>
    <property type="match status" value="1"/>
</dbReference>
<reference evidence="8" key="1">
    <citation type="submission" date="2021-04" db="EMBL/GenBank/DDBJ databases">
        <authorList>
            <person name="Zhang D.-C."/>
        </authorList>
    </citation>
    <scope>NUCLEOTIDE SEQUENCE</scope>
    <source>
        <strain evidence="8">CGMCC 1.15697</strain>
    </source>
</reference>
<evidence type="ECO:0000256" key="4">
    <source>
        <dbReference type="ARBA" id="ARBA00023163"/>
    </source>
</evidence>
<evidence type="ECO:0000259" key="7">
    <source>
        <dbReference type="Pfam" id="PF08281"/>
    </source>
</evidence>
<evidence type="ECO:0000256" key="1">
    <source>
        <dbReference type="ARBA" id="ARBA00010641"/>
    </source>
</evidence>
<sequence length="174" mass="19559">MRAVAQERSKVAFARLFDHFAPRIKAYLVRSGSDMGAAEELVQEAMLIVWRRAESFDRAQASVATWMFTIARNKRIDAYRRMSRPELDPDDPALAPQPEPMQDDSVGADETAQAIRTAIADLPEEQAEMLRLAFYEDLAHSEIAEKTGLPLGTVKSRLRLAIGKMRGLVDDDLR</sequence>
<keyword evidence="4" id="KW-0804">Transcription</keyword>
<dbReference type="InterPro" id="IPR013249">
    <property type="entry name" value="RNA_pol_sigma70_r4_t2"/>
</dbReference>
<dbReference type="InterPro" id="IPR036388">
    <property type="entry name" value="WH-like_DNA-bd_sf"/>
</dbReference>
<dbReference type="Gene3D" id="1.10.1740.10">
    <property type="match status" value="1"/>
</dbReference>
<dbReference type="InterPro" id="IPR007627">
    <property type="entry name" value="RNA_pol_sigma70_r2"/>
</dbReference>
<keyword evidence="3" id="KW-0731">Sigma factor</keyword>
<dbReference type="SUPFAM" id="SSF88659">
    <property type="entry name" value="Sigma3 and sigma4 domains of RNA polymerase sigma factors"/>
    <property type="match status" value="1"/>
</dbReference>
<dbReference type="InterPro" id="IPR014284">
    <property type="entry name" value="RNA_pol_sigma-70_dom"/>
</dbReference>
<evidence type="ECO:0000256" key="5">
    <source>
        <dbReference type="SAM" id="MobiDB-lite"/>
    </source>
</evidence>
<dbReference type="Pfam" id="PF08281">
    <property type="entry name" value="Sigma70_r4_2"/>
    <property type="match status" value="1"/>
</dbReference>
<evidence type="ECO:0000313" key="8">
    <source>
        <dbReference type="EMBL" id="MBP5856346.1"/>
    </source>
</evidence>
<dbReference type="EMBL" id="JAGMWN010000002">
    <property type="protein sequence ID" value="MBP5856346.1"/>
    <property type="molecule type" value="Genomic_DNA"/>
</dbReference>
<comment type="caution">
    <text evidence="8">The sequence shown here is derived from an EMBL/GenBank/DDBJ whole genome shotgun (WGS) entry which is preliminary data.</text>
</comment>
<name>A0A8J7V1Q4_9PROT</name>
<dbReference type="GO" id="GO:0016987">
    <property type="term" value="F:sigma factor activity"/>
    <property type="evidence" value="ECO:0007669"/>
    <property type="project" value="UniProtKB-KW"/>
</dbReference>
<dbReference type="Gene3D" id="1.10.10.10">
    <property type="entry name" value="Winged helix-like DNA-binding domain superfamily/Winged helix DNA-binding domain"/>
    <property type="match status" value="1"/>
</dbReference>
<dbReference type="InterPro" id="IPR013324">
    <property type="entry name" value="RNA_pol_sigma_r3/r4-like"/>
</dbReference>
<feature type="region of interest" description="Disordered" evidence="5">
    <location>
        <begin position="81"/>
        <end position="109"/>
    </location>
</feature>
<feature type="domain" description="RNA polymerase sigma factor 70 region 4 type 2" evidence="7">
    <location>
        <begin position="113"/>
        <end position="164"/>
    </location>
</feature>
<feature type="domain" description="RNA polymerase sigma-70 region 2" evidence="6">
    <location>
        <begin position="16"/>
        <end position="83"/>
    </location>
</feature>
<evidence type="ECO:0000313" key="9">
    <source>
        <dbReference type="Proteomes" id="UP000672602"/>
    </source>
</evidence>
<evidence type="ECO:0000256" key="3">
    <source>
        <dbReference type="ARBA" id="ARBA00023082"/>
    </source>
</evidence>
<comment type="similarity">
    <text evidence="1">Belongs to the sigma-70 factor family. ECF subfamily.</text>
</comment>
<dbReference type="InterPro" id="IPR013325">
    <property type="entry name" value="RNA_pol_sigma_r2"/>
</dbReference>
<protein>
    <submittedName>
        <fullName evidence="8">Sigma-70 family RNA polymerase sigma factor</fullName>
    </submittedName>
</protein>
<dbReference type="AlphaFoldDB" id="A0A8J7V1Q4"/>
<dbReference type="InterPro" id="IPR039425">
    <property type="entry name" value="RNA_pol_sigma-70-like"/>
</dbReference>
<keyword evidence="9" id="KW-1185">Reference proteome</keyword>
<gene>
    <name evidence="8" type="ORF">KAJ83_04960</name>
</gene>
<keyword evidence="2" id="KW-0805">Transcription regulation</keyword>
<proteinExistence type="inferred from homology"/>
<dbReference type="CDD" id="cd06171">
    <property type="entry name" value="Sigma70_r4"/>
    <property type="match status" value="1"/>
</dbReference>
<accession>A0A8J7V1Q4</accession>
<dbReference type="NCBIfam" id="TIGR02937">
    <property type="entry name" value="sigma70-ECF"/>
    <property type="match status" value="1"/>
</dbReference>
<dbReference type="PANTHER" id="PTHR43133">
    <property type="entry name" value="RNA POLYMERASE ECF-TYPE SIGMA FACTO"/>
    <property type="match status" value="1"/>
</dbReference>
<dbReference type="Proteomes" id="UP000672602">
    <property type="component" value="Unassembled WGS sequence"/>
</dbReference>
<dbReference type="GO" id="GO:0006352">
    <property type="term" value="P:DNA-templated transcription initiation"/>
    <property type="evidence" value="ECO:0007669"/>
    <property type="project" value="InterPro"/>
</dbReference>
<evidence type="ECO:0000259" key="6">
    <source>
        <dbReference type="Pfam" id="PF04542"/>
    </source>
</evidence>
<dbReference type="GO" id="GO:0003677">
    <property type="term" value="F:DNA binding"/>
    <property type="evidence" value="ECO:0007669"/>
    <property type="project" value="InterPro"/>
</dbReference>
<evidence type="ECO:0000256" key="2">
    <source>
        <dbReference type="ARBA" id="ARBA00023015"/>
    </source>
</evidence>